<dbReference type="InterPro" id="IPR008988">
    <property type="entry name" value="Transcriptional_repressor_C"/>
</dbReference>
<evidence type="ECO:0000256" key="2">
    <source>
        <dbReference type="ARBA" id="ARBA00007871"/>
    </source>
</evidence>
<proteinExistence type="inferred from homology"/>
<evidence type="ECO:0000256" key="5">
    <source>
        <dbReference type="ARBA" id="ARBA00023015"/>
    </source>
</evidence>
<evidence type="ECO:0000256" key="1">
    <source>
        <dbReference type="ARBA" id="ARBA00004496"/>
    </source>
</evidence>
<dbReference type="EMBL" id="FOGZ01000030">
    <property type="protein sequence ID" value="SES01468.1"/>
    <property type="molecule type" value="Genomic_DNA"/>
</dbReference>
<dbReference type="Pfam" id="PF01325">
    <property type="entry name" value="Fe_dep_repress"/>
    <property type="match status" value="1"/>
</dbReference>
<organism evidence="9 10">
    <name type="scientific">Propionibacterium cyclohexanicum</name>
    <dbReference type="NCBI Taxonomy" id="64702"/>
    <lineage>
        <taxon>Bacteria</taxon>
        <taxon>Bacillati</taxon>
        <taxon>Actinomycetota</taxon>
        <taxon>Actinomycetes</taxon>
        <taxon>Propionibacteriales</taxon>
        <taxon>Propionibacteriaceae</taxon>
        <taxon>Propionibacterium</taxon>
    </lineage>
</organism>
<dbReference type="SUPFAM" id="SSF46785">
    <property type="entry name" value="Winged helix' DNA-binding domain"/>
    <property type="match status" value="1"/>
</dbReference>
<evidence type="ECO:0000256" key="7">
    <source>
        <dbReference type="ARBA" id="ARBA00023163"/>
    </source>
</evidence>
<dbReference type="Gene3D" id="2.30.30.90">
    <property type="match status" value="1"/>
</dbReference>
<evidence type="ECO:0000313" key="10">
    <source>
        <dbReference type="Proteomes" id="UP000198815"/>
    </source>
</evidence>
<dbReference type="InterPro" id="IPR001367">
    <property type="entry name" value="Fe_dep_repressor"/>
</dbReference>
<dbReference type="RefSeq" id="WP_091971168.1">
    <property type="nucleotide sequence ID" value="NZ_FOGZ01000030.1"/>
</dbReference>
<dbReference type="Pfam" id="PF02742">
    <property type="entry name" value="Fe_dep_repr_C"/>
    <property type="match status" value="1"/>
</dbReference>
<keyword evidence="6" id="KW-0238">DNA-binding</keyword>
<reference evidence="9 10" key="1">
    <citation type="submission" date="2016-10" db="EMBL/GenBank/DDBJ databases">
        <authorList>
            <person name="de Groot N.N."/>
        </authorList>
    </citation>
    <scope>NUCLEOTIDE SEQUENCE [LARGE SCALE GENOMIC DNA]</scope>
    <source>
        <strain evidence="9 10">DSM 16859</strain>
    </source>
</reference>
<dbReference type="GO" id="GO:0046914">
    <property type="term" value="F:transition metal ion binding"/>
    <property type="evidence" value="ECO:0007669"/>
    <property type="project" value="InterPro"/>
</dbReference>
<dbReference type="InterPro" id="IPR038157">
    <property type="entry name" value="FeoA_core_dom"/>
</dbReference>
<evidence type="ECO:0000256" key="4">
    <source>
        <dbReference type="ARBA" id="ARBA00023004"/>
    </source>
</evidence>
<dbReference type="PROSITE" id="PS50944">
    <property type="entry name" value="HTH_DTXR"/>
    <property type="match status" value="1"/>
</dbReference>
<accession>A0A1H9TWT7</accession>
<dbReference type="Gene3D" id="1.10.10.10">
    <property type="entry name" value="Winged helix-like DNA-binding domain superfamily/Winged helix DNA-binding domain"/>
    <property type="match status" value="1"/>
</dbReference>
<dbReference type="GO" id="GO:0005737">
    <property type="term" value="C:cytoplasm"/>
    <property type="evidence" value="ECO:0007669"/>
    <property type="project" value="UniProtKB-SubCell"/>
</dbReference>
<sequence>MSELIDTTQMYLRTVYELIEAGIEPRRARIVERLHQAGPTVSQTVARMERDGLVFLRDGRTIALTDEGFAESRNVMRRHRLSECLIVNDIGVDFHGAHEEACRWEHVISEPVAEKMAAMLGAPRFTPYGTPIPGSDDQDIPLLDLLGTDLATAVGSGLAQAEFVLVDEHAQCQPRLLAELQEAEIVPGTAVQLAGEREDYLLTTASGARVHVPQEYGGSLRVRAIGPTE</sequence>
<dbReference type="PANTHER" id="PTHR33238:SF10">
    <property type="entry name" value="IRON-DEPENDENT REPRESSOR IDER"/>
    <property type="match status" value="1"/>
</dbReference>
<dbReference type="PANTHER" id="PTHR33238">
    <property type="entry name" value="IRON (METAL) DEPENDENT REPRESSOR, DTXR FAMILY"/>
    <property type="match status" value="1"/>
</dbReference>
<gene>
    <name evidence="9" type="ORF">SAMN05443377_13014</name>
</gene>
<dbReference type="GO" id="GO:0046983">
    <property type="term" value="F:protein dimerization activity"/>
    <property type="evidence" value="ECO:0007669"/>
    <property type="project" value="InterPro"/>
</dbReference>
<dbReference type="SMART" id="SM00529">
    <property type="entry name" value="HTH_DTXR"/>
    <property type="match status" value="1"/>
</dbReference>
<dbReference type="GO" id="GO:0045892">
    <property type="term" value="P:negative regulation of DNA-templated transcription"/>
    <property type="evidence" value="ECO:0007669"/>
    <property type="project" value="TreeGrafter"/>
</dbReference>
<dbReference type="InterPro" id="IPR050536">
    <property type="entry name" value="DtxR_MntR_Metal-Reg"/>
</dbReference>
<name>A0A1H9TWT7_9ACTN</name>
<comment type="subcellular location">
    <subcellularLocation>
        <location evidence="1">Cytoplasm</location>
    </subcellularLocation>
</comment>
<keyword evidence="10" id="KW-1185">Reference proteome</keyword>
<evidence type="ECO:0000259" key="8">
    <source>
        <dbReference type="PROSITE" id="PS50944"/>
    </source>
</evidence>
<dbReference type="STRING" id="64702.SAMN05443377_13014"/>
<dbReference type="InterPro" id="IPR036421">
    <property type="entry name" value="Fe_dep_repressor_sf"/>
</dbReference>
<dbReference type="InterPro" id="IPR036390">
    <property type="entry name" value="WH_DNA-bd_sf"/>
</dbReference>
<dbReference type="GO" id="GO:0003677">
    <property type="term" value="F:DNA binding"/>
    <property type="evidence" value="ECO:0007669"/>
    <property type="project" value="UniProtKB-KW"/>
</dbReference>
<keyword evidence="4" id="KW-0408">Iron</keyword>
<dbReference type="InterPro" id="IPR022687">
    <property type="entry name" value="HTH_DTXR"/>
</dbReference>
<comment type="subunit">
    <text evidence="3">Homodimer.</text>
</comment>
<evidence type="ECO:0000256" key="6">
    <source>
        <dbReference type="ARBA" id="ARBA00023125"/>
    </source>
</evidence>
<protein>
    <submittedName>
        <fullName evidence="9">DtxR family transcriptional regulator, Mn-dependent transcriptional regulator</fullName>
    </submittedName>
</protein>
<dbReference type="SUPFAM" id="SSF50037">
    <property type="entry name" value="C-terminal domain of transcriptional repressors"/>
    <property type="match status" value="1"/>
</dbReference>
<dbReference type="InterPro" id="IPR036388">
    <property type="entry name" value="WH-like_DNA-bd_sf"/>
</dbReference>
<keyword evidence="7" id="KW-0804">Transcription</keyword>
<dbReference type="AlphaFoldDB" id="A0A1H9TWT7"/>
<comment type="similarity">
    <text evidence="2">Belongs to the DtxR/MntR family.</text>
</comment>
<dbReference type="GO" id="GO:0003700">
    <property type="term" value="F:DNA-binding transcription factor activity"/>
    <property type="evidence" value="ECO:0007669"/>
    <property type="project" value="InterPro"/>
</dbReference>
<feature type="domain" description="HTH dtxR-type" evidence="8">
    <location>
        <begin position="1"/>
        <end position="65"/>
    </location>
</feature>
<dbReference type="SUPFAM" id="SSF47979">
    <property type="entry name" value="Iron-dependent repressor protein, dimerization domain"/>
    <property type="match status" value="1"/>
</dbReference>
<evidence type="ECO:0000313" key="9">
    <source>
        <dbReference type="EMBL" id="SES01468.1"/>
    </source>
</evidence>
<evidence type="ECO:0000256" key="3">
    <source>
        <dbReference type="ARBA" id="ARBA00011738"/>
    </source>
</evidence>
<dbReference type="OrthoDB" id="3208141at2"/>
<keyword evidence="5" id="KW-0805">Transcription regulation</keyword>
<dbReference type="Proteomes" id="UP000198815">
    <property type="component" value="Unassembled WGS sequence"/>
</dbReference>
<dbReference type="InterPro" id="IPR022689">
    <property type="entry name" value="Iron_dep_repressor"/>
</dbReference>